<sequence length="83" mass="9319">MRRWILPGADPLFVDPVTLEHPRRPADQVEEHLAVLALRHMRLHRLAKYVMRGCADRGCADAVCHHQVAVADPGMEADETLGE</sequence>
<dbReference type="AlphaFoldDB" id="A0A7G9Y9T3"/>
<accession>A0A7G9Y9T3</accession>
<protein>
    <submittedName>
        <fullName evidence="1">Uncharacterized protein</fullName>
    </submittedName>
</protein>
<evidence type="ECO:0000313" key="2">
    <source>
        <dbReference type="EMBL" id="QNO45147.1"/>
    </source>
</evidence>
<organism evidence="1">
    <name type="scientific">Candidatus Methanogaster sp. ANME-2c ERB4</name>
    <dbReference type="NCBI Taxonomy" id="2759911"/>
    <lineage>
        <taxon>Archaea</taxon>
        <taxon>Methanobacteriati</taxon>
        <taxon>Methanobacteriota</taxon>
        <taxon>Stenosarchaea group</taxon>
        <taxon>Methanomicrobia</taxon>
        <taxon>Methanosarcinales</taxon>
        <taxon>ANME-2 cluster</taxon>
        <taxon>Candidatus Methanogasteraceae</taxon>
        <taxon>Candidatus Methanogaster</taxon>
    </lineage>
</organism>
<dbReference type="EMBL" id="MT631076">
    <property type="protein sequence ID" value="QNO45147.1"/>
    <property type="molecule type" value="Genomic_DNA"/>
</dbReference>
<dbReference type="EMBL" id="MT631010">
    <property type="protein sequence ID" value="QNO44767.1"/>
    <property type="molecule type" value="Genomic_DNA"/>
</dbReference>
<name>A0A7G9Y9T3_9EURY</name>
<evidence type="ECO:0000313" key="1">
    <source>
        <dbReference type="EMBL" id="QNO44767.1"/>
    </source>
</evidence>
<reference evidence="1" key="1">
    <citation type="submission" date="2020-06" db="EMBL/GenBank/DDBJ databases">
        <title>Unique genomic features of the anaerobic methanotrophic archaea.</title>
        <authorList>
            <person name="Chadwick G.L."/>
            <person name="Skennerton C.T."/>
            <person name="Laso-Perez R."/>
            <person name="Leu A.O."/>
            <person name="Speth D.R."/>
            <person name="Yu H."/>
            <person name="Morgan-Lang C."/>
            <person name="Hatzenpichler R."/>
            <person name="Goudeau D."/>
            <person name="Malmstrom R."/>
            <person name="Brazelton W.J."/>
            <person name="Woyke T."/>
            <person name="Hallam S.J."/>
            <person name="Tyson G.W."/>
            <person name="Wegener G."/>
            <person name="Boetius A."/>
            <person name="Orphan V."/>
        </authorList>
    </citation>
    <scope>NUCLEOTIDE SEQUENCE</scope>
</reference>
<proteinExistence type="predicted"/>
<gene>
    <name evidence="1" type="ORF">GJEHNGGF_00004</name>
    <name evidence="2" type="ORF">NBMHDOOP_00014</name>
</gene>